<evidence type="ECO:0000313" key="1">
    <source>
        <dbReference type="EMBL" id="KXT54938.1"/>
    </source>
</evidence>
<dbReference type="PATRIC" id="fig|329854.7.peg.421"/>
<protein>
    <submittedName>
        <fullName evidence="1">Uncharacterized protein</fullName>
    </submittedName>
</protein>
<reference evidence="1 2" key="1">
    <citation type="submission" date="2016-02" db="EMBL/GenBank/DDBJ databases">
        <authorList>
            <person name="Wen L."/>
            <person name="He K."/>
            <person name="Yang H."/>
        </authorList>
    </citation>
    <scope>NUCLEOTIDE SEQUENCE [LARGE SCALE GENOMIC DNA]</scope>
    <source>
        <strain evidence="1 2">KLE1704</strain>
    </source>
</reference>
<name>A0A139LU17_9BACE</name>
<comment type="caution">
    <text evidence="1">The sequence shown here is derived from an EMBL/GenBank/DDBJ whole genome shotgun (WGS) entry which is preliminary data.</text>
</comment>
<proteinExistence type="predicted"/>
<sequence length="54" mass="6554">MRYGMSMLDNLHYIQNNGEKTFLANQNKKYACPECNKPRTVHYDYCIYCKQEKR</sequence>
<accession>A0A139LU17</accession>
<dbReference type="Proteomes" id="UP000070319">
    <property type="component" value="Unassembled WGS sequence"/>
</dbReference>
<dbReference type="AlphaFoldDB" id="A0A139LU17"/>
<evidence type="ECO:0000313" key="2">
    <source>
        <dbReference type="Proteomes" id="UP000070319"/>
    </source>
</evidence>
<gene>
    <name evidence="1" type="ORF">HMPREF2531_00419</name>
</gene>
<organism evidence="1">
    <name type="scientific">Bacteroides intestinalis</name>
    <dbReference type="NCBI Taxonomy" id="329854"/>
    <lineage>
        <taxon>Bacteria</taxon>
        <taxon>Pseudomonadati</taxon>
        <taxon>Bacteroidota</taxon>
        <taxon>Bacteroidia</taxon>
        <taxon>Bacteroidales</taxon>
        <taxon>Bacteroidaceae</taxon>
        <taxon>Bacteroides</taxon>
    </lineage>
</organism>
<dbReference type="EMBL" id="LTDF01000034">
    <property type="protein sequence ID" value="KXT54938.1"/>
    <property type="molecule type" value="Genomic_DNA"/>
</dbReference>